<evidence type="ECO:0000256" key="1">
    <source>
        <dbReference type="SAM" id="MobiDB-lite"/>
    </source>
</evidence>
<organism evidence="3">
    <name type="scientific">Rhodopseudomonas palustris (strain BisB18)</name>
    <dbReference type="NCBI Taxonomy" id="316056"/>
    <lineage>
        <taxon>Bacteria</taxon>
        <taxon>Pseudomonadati</taxon>
        <taxon>Pseudomonadota</taxon>
        <taxon>Alphaproteobacteria</taxon>
        <taxon>Hyphomicrobiales</taxon>
        <taxon>Nitrobacteraceae</taxon>
        <taxon>Rhodopseudomonas</taxon>
    </lineage>
</organism>
<dbReference type="InterPro" id="IPR051404">
    <property type="entry name" value="TA_system_antitoxin"/>
</dbReference>
<protein>
    <recommendedName>
        <fullName evidence="2">HicB-like antitoxin of toxin-antitoxin system domain-containing protein</fullName>
    </recommendedName>
</protein>
<dbReference type="InterPro" id="IPR031807">
    <property type="entry name" value="HicB-like"/>
</dbReference>
<dbReference type="PANTHER" id="PTHR34504:SF2">
    <property type="entry name" value="UPF0150 PROTEIN SSL0259"/>
    <property type="match status" value="1"/>
</dbReference>
<gene>
    <name evidence="3" type="ordered locus">RPC_4389</name>
</gene>
<sequence length="81" mass="8485">MHSAKLRAGSRSGADALRHRNRTGGNYSAYVPDLPGCVATGDSVAAVETEIRAAIRFHIDGFKEDGLPVPAATSIAAYVET</sequence>
<name>Q20Y74_RHOPB</name>
<dbReference type="KEGG" id="rpc:RPC_4389"/>
<dbReference type="EMBL" id="CP000301">
    <property type="protein sequence ID" value="ABD89912.1"/>
    <property type="molecule type" value="Genomic_DNA"/>
</dbReference>
<dbReference type="Pfam" id="PF15919">
    <property type="entry name" value="HicB_lk_antitox"/>
    <property type="match status" value="1"/>
</dbReference>
<dbReference type="STRING" id="316056.RPC_4389"/>
<dbReference type="PANTHER" id="PTHR34504">
    <property type="entry name" value="ANTITOXIN HICB"/>
    <property type="match status" value="1"/>
</dbReference>
<reference evidence="3" key="1">
    <citation type="submission" date="2006-03" db="EMBL/GenBank/DDBJ databases">
        <title>Complete sequence of Rhodopseudomonas palustris BisB18.</title>
        <authorList>
            <consortium name="US DOE Joint Genome Institute"/>
            <person name="Copeland A."/>
            <person name="Lucas S."/>
            <person name="Lapidus A."/>
            <person name="Barry K."/>
            <person name="Detter J.C."/>
            <person name="Glavina del Rio T."/>
            <person name="Hammon N."/>
            <person name="Israni S."/>
            <person name="Dalin E."/>
            <person name="Tice H."/>
            <person name="Pitluck S."/>
            <person name="Chain P."/>
            <person name="Malfatti S."/>
            <person name="Shin M."/>
            <person name="Vergez L."/>
            <person name="Schmutz J."/>
            <person name="Larimer F."/>
            <person name="Land M."/>
            <person name="Hauser L."/>
            <person name="Pelletier D.A."/>
            <person name="Kyrpides N."/>
            <person name="Anderson I."/>
            <person name="Oda Y."/>
            <person name="Harwood C.S."/>
            <person name="Richardson P."/>
        </authorList>
    </citation>
    <scope>NUCLEOTIDE SEQUENCE [LARGE SCALE GENOMIC DNA]</scope>
    <source>
        <strain evidence="3">BisB18</strain>
    </source>
</reference>
<feature type="domain" description="HicB-like antitoxin of toxin-antitoxin system" evidence="2">
    <location>
        <begin position="25"/>
        <end position="79"/>
    </location>
</feature>
<dbReference type="AlphaFoldDB" id="Q20Y74"/>
<feature type="region of interest" description="Disordered" evidence="1">
    <location>
        <begin position="1"/>
        <end position="20"/>
    </location>
</feature>
<proteinExistence type="predicted"/>
<dbReference type="Gene3D" id="3.30.160.250">
    <property type="match status" value="1"/>
</dbReference>
<evidence type="ECO:0000259" key="2">
    <source>
        <dbReference type="Pfam" id="PF15919"/>
    </source>
</evidence>
<accession>Q20Y74</accession>
<dbReference type="SUPFAM" id="SSF143100">
    <property type="entry name" value="TTHA1013/TTHA0281-like"/>
    <property type="match status" value="1"/>
</dbReference>
<dbReference type="eggNOG" id="COG1598">
    <property type="taxonomic scope" value="Bacteria"/>
</dbReference>
<dbReference type="InterPro" id="IPR035069">
    <property type="entry name" value="TTHA1013/TTHA0281-like"/>
</dbReference>
<evidence type="ECO:0000313" key="3">
    <source>
        <dbReference type="EMBL" id="ABD89912.1"/>
    </source>
</evidence>
<dbReference type="HOGENOM" id="CLU_2571604_0_0_5"/>